<dbReference type="InterPro" id="IPR017941">
    <property type="entry name" value="Rieske_2Fe-2S"/>
</dbReference>
<dbReference type="NCBIfam" id="TIGR02378">
    <property type="entry name" value="nirD_assim_sml"/>
    <property type="match status" value="1"/>
</dbReference>
<keyword evidence="5" id="KW-0411">Iron-sulfur</keyword>
<keyword evidence="9" id="KW-1185">Reference proteome</keyword>
<dbReference type="EMBL" id="BAABIC010000008">
    <property type="protein sequence ID" value="GAA4689886.1"/>
    <property type="molecule type" value="Genomic_DNA"/>
</dbReference>
<evidence type="ECO:0000256" key="2">
    <source>
        <dbReference type="ARBA" id="ARBA00022723"/>
    </source>
</evidence>
<keyword evidence="6" id="KW-0534">Nitrate assimilation</keyword>
<evidence type="ECO:0000313" key="8">
    <source>
        <dbReference type="EMBL" id="GAA4689886.1"/>
    </source>
</evidence>
<dbReference type="PROSITE" id="PS51296">
    <property type="entry name" value="RIESKE"/>
    <property type="match status" value="1"/>
</dbReference>
<keyword evidence="1" id="KW-0001">2Fe-2S</keyword>
<dbReference type="InterPro" id="IPR036922">
    <property type="entry name" value="Rieske_2Fe-2S_sf"/>
</dbReference>
<evidence type="ECO:0000256" key="5">
    <source>
        <dbReference type="ARBA" id="ARBA00023014"/>
    </source>
</evidence>
<dbReference type="PROSITE" id="PS51300">
    <property type="entry name" value="NIRD"/>
    <property type="match status" value="1"/>
</dbReference>
<evidence type="ECO:0000256" key="1">
    <source>
        <dbReference type="ARBA" id="ARBA00022714"/>
    </source>
</evidence>
<dbReference type="CDD" id="cd03529">
    <property type="entry name" value="Rieske_NirD"/>
    <property type="match status" value="1"/>
</dbReference>
<dbReference type="SUPFAM" id="SSF50022">
    <property type="entry name" value="ISP domain"/>
    <property type="match status" value="1"/>
</dbReference>
<feature type="domain" description="Rieske" evidence="7">
    <location>
        <begin position="21"/>
        <end position="121"/>
    </location>
</feature>
<keyword evidence="4" id="KW-0408">Iron</keyword>
<dbReference type="Gene3D" id="2.102.10.10">
    <property type="entry name" value="Rieske [2Fe-2S] iron-sulphur domain"/>
    <property type="match status" value="1"/>
</dbReference>
<keyword evidence="3" id="KW-0560">Oxidoreductase</keyword>
<dbReference type="InterPro" id="IPR017881">
    <property type="entry name" value="NirD"/>
</dbReference>
<dbReference type="InterPro" id="IPR012748">
    <property type="entry name" value="Rieske-like_NirD"/>
</dbReference>
<dbReference type="PANTHER" id="PTHR40562:SF1">
    <property type="entry name" value="NITRITE REDUCTASE (NADH) SMALL SUBUNIT"/>
    <property type="match status" value="1"/>
</dbReference>
<evidence type="ECO:0000256" key="4">
    <source>
        <dbReference type="ARBA" id="ARBA00023004"/>
    </source>
</evidence>
<sequence length="124" mass="13273">MVTTTDERPVTDDPGTALRWETACRLERLQPERGVAALFGDQQVAIFRTHAGELYAIGNIDPKSGAAVLSRGIVGDRGGEPTVASPVYKESFSLVDGRCLDAPGVSVPAYPVRVHDGRVQIGLR</sequence>
<evidence type="ECO:0000313" key="9">
    <source>
        <dbReference type="Proteomes" id="UP001500325"/>
    </source>
</evidence>
<gene>
    <name evidence="8" type="primary">nirD</name>
    <name evidence="8" type="ORF">GCM10023215_27850</name>
</gene>
<evidence type="ECO:0000256" key="6">
    <source>
        <dbReference type="ARBA" id="ARBA00023063"/>
    </source>
</evidence>
<keyword evidence="2" id="KW-0479">Metal-binding</keyword>
<name>A0ABP8WIP3_9PSEU</name>
<dbReference type="Proteomes" id="UP001500325">
    <property type="component" value="Unassembled WGS sequence"/>
</dbReference>
<evidence type="ECO:0000256" key="3">
    <source>
        <dbReference type="ARBA" id="ARBA00023002"/>
    </source>
</evidence>
<proteinExistence type="predicted"/>
<protein>
    <submittedName>
        <fullName evidence="8">Nitrite reductase small subunit NirD</fullName>
    </submittedName>
</protein>
<evidence type="ECO:0000259" key="7">
    <source>
        <dbReference type="PROSITE" id="PS51296"/>
    </source>
</evidence>
<accession>A0ABP8WIP3</accession>
<reference evidence="9" key="1">
    <citation type="journal article" date="2019" name="Int. J. Syst. Evol. Microbiol.">
        <title>The Global Catalogue of Microorganisms (GCM) 10K type strain sequencing project: providing services to taxonomists for standard genome sequencing and annotation.</title>
        <authorList>
            <consortium name="The Broad Institute Genomics Platform"/>
            <consortium name="The Broad Institute Genome Sequencing Center for Infectious Disease"/>
            <person name="Wu L."/>
            <person name="Ma J."/>
        </authorList>
    </citation>
    <scope>NUCLEOTIDE SEQUENCE [LARGE SCALE GENOMIC DNA]</scope>
    <source>
        <strain evidence="9">JCM 18055</strain>
    </source>
</reference>
<dbReference type="Pfam" id="PF13806">
    <property type="entry name" value="Rieske_2"/>
    <property type="match status" value="1"/>
</dbReference>
<comment type="caution">
    <text evidence="8">The sequence shown here is derived from an EMBL/GenBank/DDBJ whole genome shotgun (WGS) entry which is preliminary data.</text>
</comment>
<dbReference type="PANTHER" id="PTHR40562">
    <property type="match status" value="1"/>
</dbReference>
<organism evidence="8 9">
    <name type="scientific">Pseudonocardia yuanmonensis</name>
    <dbReference type="NCBI Taxonomy" id="1095914"/>
    <lineage>
        <taxon>Bacteria</taxon>
        <taxon>Bacillati</taxon>
        <taxon>Actinomycetota</taxon>
        <taxon>Actinomycetes</taxon>
        <taxon>Pseudonocardiales</taxon>
        <taxon>Pseudonocardiaceae</taxon>
        <taxon>Pseudonocardia</taxon>
    </lineage>
</organism>